<dbReference type="Pfam" id="PF04263">
    <property type="entry name" value="TPK_catalytic"/>
    <property type="match status" value="1"/>
</dbReference>
<dbReference type="InterPro" id="IPR007371">
    <property type="entry name" value="TPK_catalytic"/>
</dbReference>
<evidence type="ECO:0000256" key="3">
    <source>
        <dbReference type="ARBA" id="ARBA00022777"/>
    </source>
</evidence>
<sequence length="232" mass="26128">MHYFDKNNNDINSFPNLVILAAGEMPNQETLGHKILREAATSETKILICCDGACNRLINMGYPLPDVVVGDLDSIKTDYKDRLGGRLHTVSDQETNDLTKSVKYVLSHYDAKDLCILALTGLREDHSIANMSLLPTYIKLGIDKIIVPTNYGIMYCFKGKARFEAPKGTQVSIFTFDRGAITTNGLCWDLDHRVLDELWMGTLNEVKESCFDIESDQPLVVYVLNEIKHHRS</sequence>
<evidence type="ECO:0000256" key="1">
    <source>
        <dbReference type="ARBA" id="ARBA00022679"/>
    </source>
</evidence>
<gene>
    <name evidence="8" type="ORF">ACFO3G_02330</name>
</gene>
<reference evidence="9" key="1">
    <citation type="journal article" date="2019" name="Int. J. Syst. Evol. Microbiol.">
        <title>The Global Catalogue of Microorganisms (GCM) 10K type strain sequencing project: providing services to taxonomists for standard genome sequencing and annotation.</title>
        <authorList>
            <consortium name="The Broad Institute Genomics Platform"/>
            <consortium name="The Broad Institute Genome Sequencing Center for Infectious Disease"/>
            <person name="Wu L."/>
            <person name="Ma J."/>
        </authorList>
    </citation>
    <scope>NUCLEOTIDE SEQUENCE [LARGE SCALE GENOMIC DNA]</scope>
    <source>
        <strain evidence="9">CGMCC 4.7357</strain>
    </source>
</reference>
<dbReference type="RefSeq" id="WP_380077605.1">
    <property type="nucleotide sequence ID" value="NZ_JBHSGO010000041.1"/>
</dbReference>
<proteinExistence type="predicted"/>
<dbReference type="EMBL" id="JBHSGO010000041">
    <property type="protein sequence ID" value="MFC4665455.1"/>
    <property type="molecule type" value="Genomic_DNA"/>
</dbReference>
<organism evidence="8 9">
    <name type="scientific">Falsiporphyromonas endometrii</name>
    <dbReference type="NCBI Taxonomy" id="1387297"/>
    <lineage>
        <taxon>Bacteria</taxon>
        <taxon>Pseudomonadati</taxon>
        <taxon>Bacteroidota</taxon>
        <taxon>Bacteroidia</taxon>
        <taxon>Bacteroidales</taxon>
        <taxon>Porphyromonadaceae</taxon>
        <taxon>Falsiporphyromonas</taxon>
    </lineage>
</organism>
<dbReference type="GO" id="GO:0004788">
    <property type="term" value="F:thiamine diphosphokinase activity"/>
    <property type="evidence" value="ECO:0007669"/>
    <property type="project" value="UniProtKB-EC"/>
</dbReference>
<name>A0ABV9K5M4_9PORP</name>
<dbReference type="NCBIfam" id="TIGR01378">
    <property type="entry name" value="thi_PPkinase"/>
    <property type="match status" value="1"/>
</dbReference>
<dbReference type="Proteomes" id="UP001596020">
    <property type="component" value="Unassembled WGS sequence"/>
</dbReference>
<keyword evidence="2" id="KW-0547">Nucleotide-binding</keyword>
<evidence type="ECO:0000256" key="2">
    <source>
        <dbReference type="ARBA" id="ARBA00022741"/>
    </source>
</evidence>
<evidence type="ECO:0000259" key="6">
    <source>
        <dbReference type="Pfam" id="PF04263"/>
    </source>
</evidence>
<evidence type="ECO:0000313" key="9">
    <source>
        <dbReference type="Proteomes" id="UP001596020"/>
    </source>
</evidence>
<protein>
    <recommendedName>
        <fullName evidence="5">Thiamine diphosphokinase</fullName>
        <ecNumber evidence="5">2.7.6.2</ecNumber>
    </recommendedName>
</protein>
<keyword evidence="1 8" id="KW-0808">Transferase</keyword>
<evidence type="ECO:0000313" key="8">
    <source>
        <dbReference type="EMBL" id="MFC4665455.1"/>
    </source>
</evidence>
<dbReference type="InterPro" id="IPR036759">
    <property type="entry name" value="TPK_catalytic_sf"/>
</dbReference>
<keyword evidence="4" id="KW-0067">ATP-binding</keyword>
<dbReference type="SUPFAM" id="SSF63999">
    <property type="entry name" value="Thiamin pyrophosphokinase, catalytic domain"/>
    <property type="match status" value="1"/>
</dbReference>
<evidence type="ECO:0000256" key="5">
    <source>
        <dbReference type="NCBIfam" id="TIGR01378"/>
    </source>
</evidence>
<dbReference type="InterPro" id="IPR006282">
    <property type="entry name" value="Thi_PPkinase"/>
</dbReference>
<keyword evidence="3" id="KW-0418">Kinase</keyword>
<dbReference type="PANTHER" id="PTHR41299">
    <property type="entry name" value="THIAMINE PYROPHOSPHOKINASE"/>
    <property type="match status" value="1"/>
</dbReference>
<dbReference type="Pfam" id="PF21275">
    <property type="entry name" value="Thi_PPkinase_C"/>
    <property type="match status" value="1"/>
</dbReference>
<dbReference type="InterPro" id="IPR049442">
    <property type="entry name" value="Thi_PPkinase-like_C"/>
</dbReference>
<accession>A0ABV9K5M4</accession>
<keyword evidence="9" id="KW-1185">Reference proteome</keyword>
<dbReference type="CDD" id="cd07995">
    <property type="entry name" value="TPK"/>
    <property type="match status" value="1"/>
</dbReference>
<feature type="domain" description="Thiamin pyrophosphokinase catalytic" evidence="6">
    <location>
        <begin position="42"/>
        <end position="139"/>
    </location>
</feature>
<evidence type="ECO:0000259" key="7">
    <source>
        <dbReference type="Pfam" id="PF21275"/>
    </source>
</evidence>
<dbReference type="PANTHER" id="PTHR41299:SF1">
    <property type="entry name" value="THIAMINE PYROPHOSPHOKINASE"/>
    <property type="match status" value="1"/>
</dbReference>
<evidence type="ECO:0000256" key="4">
    <source>
        <dbReference type="ARBA" id="ARBA00022840"/>
    </source>
</evidence>
<dbReference type="Gene3D" id="3.40.50.10240">
    <property type="entry name" value="Thiamin pyrophosphokinase, catalytic domain"/>
    <property type="match status" value="1"/>
</dbReference>
<dbReference type="InterPro" id="IPR053149">
    <property type="entry name" value="TPK"/>
</dbReference>
<feature type="domain" description="Thiamin pyrophosphokinase-like substrate-binding" evidence="7">
    <location>
        <begin position="152"/>
        <end position="222"/>
    </location>
</feature>
<comment type="caution">
    <text evidence="8">The sequence shown here is derived from an EMBL/GenBank/DDBJ whole genome shotgun (WGS) entry which is preliminary data.</text>
</comment>
<dbReference type="EC" id="2.7.6.2" evidence="5"/>